<dbReference type="EMBL" id="JBHFFA010000004">
    <property type="protein sequence ID" value="KAL2632030.1"/>
    <property type="molecule type" value="Genomic_DNA"/>
</dbReference>
<name>A0ABD1YMS5_9MARC</name>
<evidence type="ECO:0000313" key="2">
    <source>
        <dbReference type="Proteomes" id="UP001605036"/>
    </source>
</evidence>
<reference evidence="1 2" key="1">
    <citation type="submission" date="2024-09" db="EMBL/GenBank/DDBJ databases">
        <title>Chromosome-scale assembly of Riccia fluitans.</title>
        <authorList>
            <person name="Paukszto L."/>
            <person name="Sawicki J."/>
            <person name="Karawczyk K."/>
            <person name="Piernik-Szablinska J."/>
            <person name="Szczecinska M."/>
            <person name="Mazdziarz M."/>
        </authorList>
    </citation>
    <scope>NUCLEOTIDE SEQUENCE [LARGE SCALE GENOMIC DNA]</scope>
    <source>
        <strain evidence="1">Rf_01</strain>
        <tissue evidence="1">Aerial parts of the thallus</tissue>
    </source>
</reference>
<evidence type="ECO:0000313" key="1">
    <source>
        <dbReference type="EMBL" id="KAL2632030.1"/>
    </source>
</evidence>
<gene>
    <name evidence="1" type="ORF">R1flu_016716</name>
</gene>
<proteinExistence type="predicted"/>
<dbReference type="AlphaFoldDB" id="A0ABD1YMS5"/>
<dbReference type="Proteomes" id="UP001605036">
    <property type="component" value="Unassembled WGS sequence"/>
</dbReference>
<organism evidence="1 2">
    <name type="scientific">Riccia fluitans</name>
    <dbReference type="NCBI Taxonomy" id="41844"/>
    <lineage>
        <taxon>Eukaryota</taxon>
        <taxon>Viridiplantae</taxon>
        <taxon>Streptophyta</taxon>
        <taxon>Embryophyta</taxon>
        <taxon>Marchantiophyta</taxon>
        <taxon>Marchantiopsida</taxon>
        <taxon>Marchantiidae</taxon>
        <taxon>Marchantiales</taxon>
        <taxon>Ricciaceae</taxon>
        <taxon>Riccia</taxon>
    </lineage>
</organism>
<accession>A0ABD1YMS5</accession>
<comment type="caution">
    <text evidence="1">The sequence shown here is derived from an EMBL/GenBank/DDBJ whole genome shotgun (WGS) entry which is preliminary data.</text>
</comment>
<sequence length="607" mass="69246">MPGGNGGGKCCEAAKGKRKVSVGAPDNSLKRKIPPHVPPCDPLFRPQPGDIIIRSLPVAPLSTELVLRVMGLIKIYKDDYYFVHEHGGTQVVRFTFRSRDKILRVGQFMNPLYSWKFEERAALYLYWKPDPDEPGAWHNVCEQTNRIPYYAYADDHFLSTFAMNKLGHVISEGSSRFQPMEGDFVTHTMEVQAPDRPWGQSFELRIIPPAGARPEQPMFGINDVLIRVRLATGLATNIVDQMPDEVIMSVLDLVDSSVPMYVMGFLCLGSFDGGSNHRWRYLGYDHQIFRDNRNIRRDQLAELIRAYPSCPLTVGDVMVNFDEVLHDRPGEDPTSGAMGHIKICCRDVDGDPNGSSSRENKPEDLPGTMIVRFGRFFSDLNDYHTGLHGPVVMANFEPRAGESTNRFRYWAVTRPSHLIIHDGMSADRTGWIDACMRDYNLLPFNRAEDGVTIRQPPVPSSPATELYQQMDFQIFEFRTKMNLILRREEKKHKRLGEGVNTPSERFQLDADDKKIHLLPDESRVLQIVDYLPETKYSFINYERAEVRDGDHIIRYDMDLCRTVPGRWIMSVELYGCSRLPSEWAQNPEASLILSFKGRDVKVLPSVN</sequence>
<protein>
    <submittedName>
        <fullName evidence="1">Uncharacterized protein</fullName>
    </submittedName>
</protein>
<keyword evidence="2" id="KW-1185">Reference proteome</keyword>